<organism evidence="3 4">
    <name type="scientific">Paenibacillus hexagrammi</name>
    <dbReference type="NCBI Taxonomy" id="2908839"/>
    <lineage>
        <taxon>Bacteria</taxon>
        <taxon>Bacillati</taxon>
        <taxon>Bacillota</taxon>
        <taxon>Bacilli</taxon>
        <taxon>Bacillales</taxon>
        <taxon>Paenibacillaceae</taxon>
        <taxon>Paenibacillus</taxon>
    </lineage>
</organism>
<dbReference type="RefSeq" id="WP_235117651.1">
    <property type="nucleotide sequence ID" value="NZ_CP090978.1"/>
</dbReference>
<dbReference type="Gene3D" id="3.40.50.720">
    <property type="entry name" value="NAD(P)-binding Rossmann-like Domain"/>
    <property type="match status" value="1"/>
</dbReference>
<dbReference type="InterPro" id="IPR028939">
    <property type="entry name" value="P5C_Rdtase_cat_N"/>
</dbReference>
<reference evidence="3 4" key="1">
    <citation type="journal article" date="2024" name="Int. J. Syst. Evol. Microbiol.">
        <title>Paenibacillus hexagrammi sp. nov., a novel bacterium isolated from the gut content of Hexagrammos agrammus.</title>
        <authorList>
            <person name="Jung H.K."/>
            <person name="Kim D.G."/>
            <person name="Zin H."/>
            <person name="Park J."/>
            <person name="Jung H."/>
            <person name="Kim Y.O."/>
            <person name="Kong H.J."/>
            <person name="Kim J.W."/>
            <person name="Kim Y.S."/>
        </authorList>
    </citation>
    <scope>NUCLEOTIDE SEQUENCE [LARGE SCALE GENOMIC DNA]</scope>
    <source>
        <strain evidence="3 4">YPD9-1</strain>
    </source>
</reference>
<evidence type="ECO:0000313" key="4">
    <source>
        <dbReference type="Proteomes" id="UP001649230"/>
    </source>
</evidence>
<dbReference type="InterPro" id="IPR051267">
    <property type="entry name" value="STEAP_metalloreductase"/>
</dbReference>
<dbReference type="SUPFAM" id="SSF51735">
    <property type="entry name" value="NAD(P)-binding Rossmann-fold domains"/>
    <property type="match status" value="1"/>
</dbReference>
<evidence type="ECO:0000256" key="1">
    <source>
        <dbReference type="ARBA" id="ARBA00023002"/>
    </source>
</evidence>
<dbReference type="Pfam" id="PF03807">
    <property type="entry name" value="F420_oxidored"/>
    <property type="match status" value="1"/>
</dbReference>
<dbReference type="Proteomes" id="UP001649230">
    <property type="component" value="Chromosome"/>
</dbReference>
<feature type="domain" description="Pyrroline-5-carboxylate reductase catalytic N-terminal" evidence="2">
    <location>
        <begin position="2"/>
        <end position="95"/>
    </location>
</feature>
<keyword evidence="4" id="KW-1185">Reference proteome</keyword>
<dbReference type="EMBL" id="CP090978">
    <property type="protein sequence ID" value="UJF31304.1"/>
    <property type="molecule type" value="Genomic_DNA"/>
</dbReference>
<gene>
    <name evidence="3" type="ORF">L0M14_15690</name>
</gene>
<evidence type="ECO:0000313" key="3">
    <source>
        <dbReference type="EMBL" id="UJF31304.1"/>
    </source>
</evidence>
<evidence type="ECO:0000259" key="2">
    <source>
        <dbReference type="Pfam" id="PF03807"/>
    </source>
</evidence>
<name>A0ABY3SBI2_9BACL</name>
<dbReference type="PANTHER" id="PTHR14239">
    <property type="entry name" value="DUDULIN-RELATED"/>
    <property type="match status" value="1"/>
</dbReference>
<proteinExistence type="predicted"/>
<dbReference type="InterPro" id="IPR036291">
    <property type="entry name" value="NAD(P)-bd_dom_sf"/>
</dbReference>
<keyword evidence="1" id="KW-0560">Oxidoreductase</keyword>
<protein>
    <submittedName>
        <fullName evidence="3">NAD(P)-binding domain-containing protein</fullName>
    </submittedName>
</protein>
<sequence>MKISIIGTGRMGVGLATLMDIFMSGEELLWGSRSISKAKHLVDAGALKQTRAVNMEQALEADVVVPTLWFRDLIPWVTKHEKQLCGKIVIDIVNPFTEDFSDFTLQWGTSAAEELQRALPDTTIIGAFKNTFFKVLANPIFQNQQSDVYVTGDDEQAKLTVMQLLEAVPFRILDGGRLANNRTIERMTLFEREIAIRYGNYPYVSNRMFGLNK</sequence>
<accession>A0ABY3SBI2</accession>